<dbReference type="Pfam" id="PF01565">
    <property type="entry name" value="FAD_binding_4"/>
    <property type="match status" value="1"/>
</dbReference>
<dbReference type="InterPro" id="IPR006094">
    <property type="entry name" value="Oxid_FAD_bind_N"/>
</dbReference>
<dbReference type="GO" id="GO:0016491">
    <property type="term" value="F:oxidoreductase activity"/>
    <property type="evidence" value="ECO:0007669"/>
    <property type="project" value="UniProtKB-KW"/>
</dbReference>
<dbReference type="InterPro" id="IPR012951">
    <property type="entry name" value="BBE"/>
</dbReference>
<evidence type="ECO:0000259" key="6">
    <source>
        <dbReference type="PROSITE" id="PS51387"/>
    </source>
</evidence>
<dbReference type="PROSITE" id="PS00862">
    <property type="entry name" value="OX2_COVAL_FAD"/>
    <property type="match status" value="1"/>
</dbReference>
<dbReference type="GO" id="GO:0071949">
    <property type="term" value="F:FAD binding"/>
    <property type="evidence" value="ECO:0007669"/>
    <property type="project" value="InterPro"/>
</dbReference>
<evidence type="ECO:0000313" key="8">
    <source>
        <dbReference type="Proteomes" id="UP000611640"/>
    </source>
</evidence>
<dbReference type="PANTHER" id="PTHR42973">
    <property type="entry name" value="BINDING OXIDOREDUCTASE, PUTATIVE (AFU_ORTHOLOGUE AFUA_1G17690)-RELATED"/>
    <property type="match status" value="1"/>
</dbReference>
<evidence type="ECO:0000256" key="5">
    <source>
        <dbReference type="ARBA" id="ARBA00023002"/>
    </source>
</evidence>
<feature type="domain" description="FAD-binding PCMH-type" evidence="6">
    <location>
        <begin position="26"/>
        <end position="197"/>
    </location>
</feature>
<comment type="cofactor">
    <cofactor evidence="1">
        <name>FAD</name>
        <dbReference type="ChEBI" id="CHEBI:57692"/>
    </cofactor>
</comment>
<protein>
    <submittedName>
        <fullName evidence="7">FAD-linked oxidase</fullName>
    </submittedName>
</protein>
<dbReference type="InterPro" id="IPR016169">
    <property type="entry name" value="FAD-bd_PCMH_sub2"/>
</dbReference>
<evidence type="ECO:0000256" key="1">
    <source>
        <dbReference type="ARBA" id="ARBA00001974"/>
    </source>
</evidence>
<reference evidence="7 8" key="1">
    <citation type="submission" date="2020-08" db="EMBL/GenBank/DDBJ databases">
        <title>Whole genome shotgun sequence of Actinocatenispora thailandica NBRC 105041.</title>
        <authorList>
            <person name="Komaki H."/>
            <person name="Tamura T."/>
        </authorList>
    </citation>
    <scope>NUCLEOTIDE SEQUENCE [LARGE SCALE GENOMIC DNA]</scope>
    <source>
        <strain evidence="7 8">NBRC 105041</strain>
    </source>
</reference>
<dbReference type="RefSeq" id="WP_203963921.1">
    <property type="nucleotide sequence ID" value="NZ_AP023355.1"/>
</dbReference>
<sequence length="432" mass="45237">MTMQLDGEIVGPGDPAYDELRRTFAHRGRPELIVRCRSARDVAAALDHARTHRLAVSVRGGGHHAAGFGTNDGGLVVDLSPLDAIELLDRDRRLVRIGGGATWGPVSTALAGHGLALSSGDTADVGVGGLLLGGGIGWLARRYGLALDAIVAAEVVTADGSIVRASDTERPDLFWALRGGGGNFGVVTAFELVAQPVTEVVFGSVRFPATSAADVLRQWARHAAAAPDELTTAVNLLPGDAPVTVQACYAGGDPAAARSALRPLLGAAPELSDDLRTMPYPEILADMPGLPPGFRFVLRSAFVRRITPDLIEELVAAAPTTAVNVRGLGGAVARVAPDATAFGYRDSAALVTLALMGDAETVQRATPALAETWRRIEPFTTGTYSNFGTADQPVDAASSYPAPTLRRLAEVKRELDPGNVFRHNYNIAPARP</sequence>
<dbReference type="Gene3D" id="3.30.43.10">
    <property type="entry name" value="Uridine Diphospho-n-acetylenolpyruvylglucosamine Reductase, domain 2"/>
    <property type="match status" value="1"/>
</dbReference>
<keyword evidence="5" id="KW-0560">Oxidoreductase</keyword>
<dbReference type="PANTHER" id="PTHR42973:SF39">
    <property type="entry name" value="FAD-BINDING PCMH-TYPE DOMAIN-CONTAINING PROTEIN"/>
    <property type="match status" value="1"/>
</dbReference>
<dbReference type="InterPro" id="IPR006093">
    <property type="entry name" value="Oxy_OxRdtase_FAD_BS"/>
</dbReference>
<dbReference type="InterPro" id="IPR016166">
    <property type="entry name" value="FAD-bd_PCMH"/>
</dbReference>
<organism evidence="7 8">
    <name type="scientific">Actinocatenispora thailandica</name>
    <dbReference type="NCBI Taxonomy" id="227318"/>
    <lineage>
        <taxon>Bacteria</taxon>
        <taxon>Bacillati</taxon>
        <taxon>Actinomycetota</taxon>
        <taxon>Actinomycetes</taxon>
        <taxon>Micromonosporales</taxon>
        <taxon>Micromonosporaceae</taxon>
        <taxon>Actinocatenispora</taxon>
    </lineage>
</organism>
<proteinExistence type="inferred from homology"/>
<keyword evidence="3" id="KW-0285">Flavoprotein</keyword>
<dbReference type="InterPro" id="IPR036318">
    <property type="entry name" value="FAD-bd_PCMH-like_sf"/>
</dbReference>
<dbReference type="InterPro" id="IPR050416">
    <property type="entry name" value="FAD-linked_Oxidoreductase"/>
</dbReference>
<dbReference type="PROSITE" id="PS51387">
    <property type="entry name" value="FAD_PCMH"/>
    <property type="match status" value="1"/>
</dbReference>
<keyword evidence="4" id="KW-0274">FAD</keyword>
<evidence type="ECO:0000313" key="7">
    <source>
        <dbReference type="EMBL" id="BCJ37761.1"/>
    </source>
</evidence>
<evidence type="ECO:0000256" key="2">
    <source>
        <dbReference type="ARBA" id="ARBA00005466"/>
    </source>
</evidence>
<dbReference type="Pfam" id="PF08031">
    <property type="entry name" value="BBE"/>
    <property type="match status" value="1"/>
</dbReference>
<dbReference type="Gene3D" id="3.40.462.20">
    <property type="match status" value="1"/>
</dbReference>
<keyword evidence="8" id="KW-1185">Reference proteome</keyword>
<dbReference type="Proteomes" id="UP000611640">
    <property type="component" value="Chromosome"/>
</dbReference>
<gene>
    <name evidence="7" type="ORF">Athai_52640</name>
</gene>
<dbReference type="Gene3D" id="3.30.465.10">
    <property type="match status" value="1"/>
</dbReference>
<accession>A0A7R7HZQ0</accession>
<name>A0A7R7HZQ0_9ACTN</name>
<comment type="similarity">
    <text evidence="2">Belongs to the oxygen-dependent FAD-linked oxidoreductase family.</text>
</comment>
<dbReference type="InterPro" id="IPR016167">
    <property type="entry name" value="FAD-bd_PCMH_sub1"/>
</dbReference>
<evidence type="ECO:0000256" key="4">
    <source>
        <dbReference type="ARBA" id="ARBA00022827"/>
    </source>
</evidence>
<dbReference type="KEGG" id="atl:Athai_52640"/>
<evidence type="ECO:0000256" key="3">
    <source>
        <dbReference type="ARBA" id="ARBA00022630"/>
    </source>
</evidence>
<dbReference type="SUPFAM" id="SSF56176">
    <property type="entry name" value="FAD-binding/transporter-associated domain-like"/>
    <property type="match status" value="1"/>
</dbReference>
<dbReference type="AlphaFoldDB" id="A0A7R7HZQ0"/>
<dbReference type="EMBL" id="AP023355">
    <property type="protein sequence ID" value="BCJ37761.1"/>
    <property type="molecule type" value="Genomic_DNA"/>
</dbReference>